<evidence type="ECO:0000256" key="6">
    <source>
        <dbReference type="ARBA" id="ARBA00047941"/>
    </source>
</evidence>
<dbReference type="EC" id="2.1.1.137" evidence="4"/>
<evidence type="ECO:0000256" key="7">
    <source>
        <dbReference type="ARBA" id="ARBA00047943"/>
    </source>
</evidence>
<dbReference type="AlphaFoldDB" id="A0A177CC72"/>
<dbReference type="EMBL" id="KV441553">
    <property type="protein sequence ID" value="OAG04781.1"/>
    <property type="molecule type" value="Genomic_DNA"/>
</dbReference>
<dbReference type="GO" id="GO:0030791">
    <property type="term" value="F:arsenite methyltransferase activity"/>
    <property type="evidence" value="ECO:0007669"/>
    <property type="project" value="UniProtKB-EC"/>
</dbReference>
<dbReference type="Pfam" id="PF13847">
    <property type="entry name" value="Methyltransf_31"/>
    <property type="match status" value="1"/>
</dbReference>
<comment type="catalytic activity">
    <reaction evidence="6">
        <text>arsenic triglutathione + [thioredoxin]-dithiol + S-adenosyl-L-methionine + 2 H2O = methylarsonous acid + [thioredoxin]-disulfide + 3 glutathione + S-adenosyl-L-homocysteine + H(+)</text>
        <dbReference type="Rhea" id="RHEA:69460"/>
        <dbReference type="Rhea" id="RHEA-COMP:10698"/>
        <dbReference type="Rhea" id="RHEA-COMP:10700"/>
        <dbReference type="ChEBI" id="CHEBI:15377"/>
        <dbReference type="ChEBI" id="CHEBI:15378"/>
        <dbReference type="ChEBI" id="CHEBI:17826"/>
        <dbReference type="ChEBI" id="CHEBI:29950"/>
        <dbReference type="ChEBI" id="CHEBI:50058"/>
        <dbReference type="ChEBI" id="CHEBI:57856"/>
        <dbReference type="ChEBI" id="CHEBI:57925"/>
        <dbReference type="ChEBI" id="CHEBI:59789"/>
        <dbReference type="ChEBI" id="CHEBI:183640"/>
        <dbReference type="EC" id="2.1.1.137"/>
    </reaction>
</comment>
<accession>A0A177CC72</accession>
<comment type="similarity">
    <text evidence="3">Belongs to the methyltransferase superfamily. Arsenite methyltransferase family.</text>
</comment>
<protein>
    <recommendedName>
        <fullName evidence="5">Arsenite methyltransferase</fullName>
        <ecNumber evidence="4">2.1.1.137</ecNumber>
    </recommendedName>
</protein>
<evidence type="ECO:0000256" key="3">
    <source>
        <dbReference type="ARBA" id="ARBA00034487"/>
    </source>
</evidence>
<dbReference type="Gene3D" id="3.40.50.150">
    <property type="entry name" value="Vaccinia Virus protein VP39"/>
    <property type="match status" value="1"/>
</dbReference>
<dbReference type="InterPro" id="IPR025714">
    <property type="entry name" value="Methyltranfer_dom"/>
</dbReference>
<reference evidence="10 11" key="1">
    <citation type="submission" date="2016-05" db="EMBL/GenBank/DDBJ databases">
        <title>Comparative analysis of secretome profiles of manganese(II)-oxidizing ascomycete fungi.</title>
        <authorList>
            <consortium name="DOE Joint Genome Institute"/>
            <person name="Zeiner C.A."/>
            <person name="Purvine S.O."/>
            <person name="Zink E.M."/>
            <person name="Wu S."/>
            <person name="Pasa-Tolic L."/>
            <person name="Chaput D.L."/>
            <person name="Haridas S."/>
            <person name="Grigoriev I.V."/>
            <person name="Santelli C.M."/>
            <person name="Hansel C.M."/>
        </authorList>
    </citation>
    <scope>NUCLEOTIDE SEQUENCE [LARGE SCALE GENOMIC DNA]</scope>
    <source>
        <strain evidence="10 11">AP3s5-JAC2a</strain>
    </source>
</reference>
<evidence type="ECO:0000256" key="5">
    <source>
        <dbReference type="ARBA" id="ARBA00034545"/>
    </source>
</evidence>
<evidence type="ECO:0000313" key="11">
    <source>
        <dbReference type="Proteomes" id="UP000077069"/>
    </source>
</evidence>
<evidence type="ECO:0000256" key="2">
    <source>
        <dbReference type="ARBA" id="ARBA00022691"/>
    </source>
</evidence>
<dbReference type="GO" id="GO:0032259">
    <property type="term" value="P:methylation"/>
    <property type="evidence" value="ECO:0007669"/>
    <property type="project" value="UniProtKB-KW"/>
</dbReference>
<dbReference type="PANTHER" id="PTHR43675:SF8">
    <property type="entry name" value="ARSENITE METHYLTRANSFERASE"/>
    <property type="match status" value="1"/>
</dbReference>
<name>A0A177CC72_9PLEO</name>
<dbReference type="Proteomes" id="UP000077069">
    <property type="component" value="Unassembled WGS sequence"/>
</dbReference>
<keyword evidence="2" id="KW-0949">S-adenosyl-L-methionine</keyword>
<dbReference type="CDD" id="cd02440">
    <property type="entry name" value="AdoMet_MTases"/>
    <property type="match status" value="1"/>
</dbReference>
<evidence type="ECO:0000256" key="1">
    <source>
        <dbReference type="ARBA" id="ARBA00022679"/>
    </source>
</evidence>
<dbReference type="RefSeq" id="XP_018035146.1">
    <property type="nucleotide sequence ID" value="XM_018178655.1"/>
</dbReference>
<comment type="catalytic activity">
    <reaction evidence="7">
        <text>arsenic triglutathione + 2 [thioredoxin]-dithiol + 2 S-adenosyl-L-methionine + H2O = dimethylarsinous acid + 2 [thioredoxin]-disulfide + 3 glutathione + 2 S-adenosyl-L-homocysteine + 2 H(+)</text>
        <dbReference type="Rhea" id="RHEA:69464"/>
        <dbReference type="Rhea" id="RHEA-COMP:10698"/>
        <dbReference type="Rhea" id="RHEA-COMP:10700"/>
        <dbReference type="ChEBI" id="CHEBI:15377"/>
        <dbReference type="ChEBI" id="CHEBI:15378"/>
        <dbReference type="ChEBI" id="CHEBI:23808"/>
        <dbReference type="ChEBI" id="CHEBI:29950"/>
        <dbReference type="ChEBI" id="CHEBI:50058"/>
        <dbReference type="ChEBI" id="CHEBI:57856"/>
        <dbReference type="ChEBI" id="CHEBI:57925"/>
        <dbReference type="ChEBI" id="CHEBI:59789"/>
        <dbReference type="ChEBI" id="CHEBI:183640"/>
        <dbReference type="EC" id="2.1.1.137"/>
    </reaction>
</comment>
<dbReference type="STRING" id="1460663.A0A177CC72"/>
<feature type="domain" description="Methyltransferase" evidence="9">
    <location>
        <begin position="22"/>
        <end position="141"/>
    </location>
</feature>
<gene>
    <name evidence="10" type="ORF">CC84DRAFT_1165158</name>
</gene>
<keyword evidence="11" id="KW-1185">Reference proteome</keyword>
<keyword evidence="10" id="KW-0489">Methyltransferase</keyword>
<comment type="catalytic activity">
    <reaction evidence="8">
        <text>arsenic triglutathione + 3 [thioredoxin]-dithiol + 3 S-adenosyl-L-methionine = trimethylarsine + 3 [thioredoxin]-disulfide + 3 glutathione + 3 S-adenosyl-L-homocysteine + 3 H(+)</text>
        <dbReference type="Rhea" id="RHEA:69432"/>
        <dbReference type="Rhea" id="RHEA-COMP:10698"/>
        <dbReference type="Rhea" id="RHEA-COMP:10700"/>
        <dbReference type="ChEBI" id="CHEBI:15378"/>
        <dbReference type="ChEBI" id="CHEBI:27130"/>
        <dbReference type="ChEBI" id="CHEBI:29950"/>
        <dbReference type="ChEBI" id="CHEBI:50058"/>
        <dbReference type="ChEBI" id="CHEBI:57856"/>
        <dbReference type="ChEBI" id="CHEBI:57925"/>
        <dbReference type="ChEBI" id="CHEBI:59789"/>
        <dbReference type="ChEBI" id="CHEBI:183640"/>
        <dbReference type="EC" id="2.1.1.137"/>
    </reaction>
</comment>
<evidence type="ECO:0000256" key="8">
    <source>
        <dbReference type="ARBA" id="ARBA00048428"/>
    </source>
</evidence>
<organism evidence="10 11">
    <name type="scientific">Paraphaeosphaeria sporulosa</name>
    <dbReference type="NCBI Taxonomy" id="1460663"/>
    <lineage>
        <taxon>Eukaryota</taxon>
        <taxon>Fungi</taxon>
        <taxon>Dikarya</taxon>
        <taxon>Ascomycota</taxon>
        <taxon>Pezizomycotina</taxon>
        <taxon>Dothideomycetes</taxon>
        <taxon>Pleosporomycetidae</taxon>
        <taxon>Pleosporales</taxon>
        <taxon>Massarineae</taxon>
        <taxon>Didymosphaeriaceae</taxon>
        <taxon>Paraphaeosphaeria</taxon>
    </lineage>
</organism>
<evidence type="ECO:0000313" key="10">
    <source>
        <dbReference type="EMBL" id="OAG04781.1"/>
    </source>
</evidence>
<dbReference type="PANTHER" id="PTHR43675">
    <property type="entry name" value="ARSENITE METHYLTRANSFERASE"/>
    <property type="match status" value="1"/>
</dbReference>
<dbReference type="InterPro" id="IPR026669">
    <property type="entry name" value="Arsenite_MeTrfase-like"/>
</dbReference>
<dbReference type="GeneID" id="28762141"/>
<evidence type="ECO:0000259" key="9">
    <source>
        <dbReference type="Pfam" id="PF13847"/>
    </source>
</evidence>
<proteinExistence type="inferred from homology"/>
<dbReference type="InParanoid" id="A0A177CC72"/>
<dbReference type="OrthoDB" id="6329284at2759"/>
<sequence>MTKFVHAGGPERIVDAAGPAIKPGASVLDLATGTGKVALVAAAKVGEKGRVLGIDISDEFLKLAKKTADEAGMGDRVEFLQRDVGALDMPVEYGRRWADAVTCGSAIAMFAEPGKLLDTLARDVMKPGGVFVADMWAMHLPAKIFLDVAVPRGFEAPFDALWMADTETAFQRLFEGTQFNLVKLEKMGESMARWEAGSEEKMEALWKNLAEDQTWLSFGLERLDAGRVEEIKRAWVKEIEACRNDEGVVVKEMKQWIAVAVVKE</sequence>
<dbReference type="SUPFAM" id="SSF53335">
    <property type="entry name" value="S-adenosyl-L-methionine-dependent methyltransferases"/>
    <property type="match status" value="1"/>
</dbReference>
<keyword evidence="1 10" id="KW-0808">Transferase</keyword>
<dbReference type="InterPro" id="IPR029063">
    <property type="entry name" value="SAM-dependent_MTases_sf"/>
</dbReference>
<evidence type="ECO:0000256" key="4">
    <source>
        <dbReference type="ARBA" id="ARBA00034521"/>
    </source>
</evidence>